<dbReference type="AlphaFoldDB" id="A0A5R8NMR9"/>
<evidence type="ECO:0000313" key="2">
    <source>
        <dbReference type="EMBL" id="TLF76824.1"/>
    </source>
</evidence>
<dbReference type="InterPro" id="IPR015286">
    <property type="entry name" value="Porin_fam_mycobact-type"/>
</dbReference>
<gene>
    <name evidence="2" type="ORF">FEK34_18265</name>
</gene>
<evidence type="ECO:0000256" key="1">
    <source>
        <dbReference type="ARBA" id="ARBA00022729"/>
    </source>
</evidence>
<dbReference type="InterPro" id="IPR036435">
    <property type="entry name" value="Leukocidin/porin_MspA_sf"/>
</dbReference>
<comment type="caution">
    <text evidence="2">The sequence shown here is derived from an EMBL/GenBank/DDBJ whole genome shotgun (WGS) entry which is preliminary data.</text>
</comment>
<dbReference type="RefSeq" id="WP_138449037.1">
    <property type="nucleotide sequence ID" value="NZ_VBUT01000006.1"/>
</dbReference>
<name>A0A5R8NMR9_9NOCA</name>
<dbReference type="EMBL" id="VBUT01000006">
    <property type="protein sequence ID" value="TLF76824.1"/>
    <property type="molecule type" value="Genomic_DNA"/>
</dbReference>
<sequence>MKGTAQRPKRRTLRTGVIGALTVWFAIGAALGPGSAGAIESSNSVVDRHGRTIEAVSAETNIHFLPPLDGNPLTREWFHSGRYCYRITGPDVDGWDGGIAIGYQVGYPATLTGRIKFSWSTPGLDVEVFPDVAVGLTDVIPKLGMELEVGFGPGIQEAELASGSISGAGGCVQVSGGHGSVTGVVGPTTIRPYVAVTGPSGDTAIAYGRLITN</sequence>
<proteinExistence type="predicted"/>
<organism evidence="2 3">
    <name type="scientific">Nocardia cyriacigeorgica</name>
    <dbReference type="NCBI Taxonomy" id="135487"/>
    <lineage>
        <taxon>Bacteria</taxon>
        <taxon>Bacillati</taxon>
        <taxon>Actinomycetota</taxon>
        <taxon>Actinomycetes</taxon>
        <taxon>Mycobacteriales</taxon>
        <taxon>Nocardiaceae</taxon>
        <taxon>Nocardia</taxon>
    </lineage>
</organism>
<dbReference type="Gene3D" id="2.60.40.1650">
    <property type="entry name" value="Porin MspA (Ig-like beta-sandwich domain)"/>
    <property type="match status" value="1"/>
</dbReference>
<keyword evidence="1" id="KW-0732">Signal</keyword>
<dbReference type="Proteomes" id="UP000306378">
    <property type="component" value="Unassembled WGS sequence"/>
</dbReference>
<protein>
    <submittedName>
        <fullName evidence="2">Porin</fullName>
    </submittedName>
</protein>
<dbReference type="SUPFAM" id="SSF56959">
    <property type="entry name" value="Leukocidin-like"/>
    <property type="match status" value="1"/>
</dbReference>
<reference evidence="2 3" key="1">
    <citation type="submission" date="2019-05" db="EMBL/GenBank/DDBJ databases">
        <title>Genomes sequences of two Nocardia cyriacigeorgica environmental isolates, type strains Nocardia asteroides ATCC 19247 and Nocardia cyriacigeorgica DSM 44484.</title>
        <authorList>
            <person name="Vautrin F."/>
            <person name="Bergeron E."/>
            <person name="Dubost A."/>
            <person name="Abrouk D."/>
            <person name="Rodriguez Nava V."/>
            <person name="Pujic P."/>
        </authorList>
    </citation>
    <scope>NUCLEOTIDE SEQUENCE [LARGE SCALE GENOMIC DNA]</scope>
    <source>
        <strain evidence="2 3">EML 446</strain>
    </source>
</reference>
<evidence type="ECO:0000313" key="3">
    <source>
        <dbReference type="Proteomes" id="UP000306378"/>
    </source>
</evidence>
<dbReference type="Pfam" id="PF09203">
    <property type="entry name" value="MspA"/>
    <property type="match status" value="1"/>
</dbReference>
<accession>A0A5R8NMR9</accession>
<dbReference type="Gene3D" id="2.10.300.10">
    <property type="entry name" value="Porin MspA ribbon domain"/>
    <property type="match status" value="1"/>
</dbReference>